<dbReference type="GO" id="GO:0003676">
    <property type="term" value="F:nucleic acid binding"/>
    <property type="evidence" value="ECO:0007669"/>
    <property type="project" value="InterPro"/>
</dbReference>
<dbReference type="STRING" id="29655.A0A0K9PZP5"/>
<dbReference type="SUPFAM" id="SSF54928">
    <property type="entry name" value="RNA-binding domain, RBD"/>
    <property type="match status" value="1"/>
</dbReference>
<protein>
    <recommendedName>
        <fullName evidence="3">RRM domain-containing protein</fullName>
    </recommendedName>
</protein>
<evidence type="ECO:0000313" key="2">
    <source>
        <dbReference type="Proteomes" id="UP000036987"/>
    </source>
</evidence>
<dbReference type="InterPro" id="IPR035979">
    <property type="entry name" value="RBD_domain_sf"/>
</dbReference>
<name>A0A0K9PZP5_ZOSMR</name>
<gene>
    <name evidence="1" type="ORF">ZOSMA_142G00010</name>
</gene>
<evidence type="ECO:0000313" key="1">
    <source>
        <dbReference type="EMBL" id="KMZ73702.1"/>
    </source>
</evidence>
<dbReference type="AlphaFoldDB" id="A0A0K9PZP5"/>
<sequence>MFLKQCNSQDAANAVHSLNGKKFDDKIWYFDKALKKSEREQELKAKYEQNINKNHGLILFLKNLDDTVDDDKKELFLILNIVELFFFCCFFNR</sequence>
<organism evidence="1 2">
    <name type="scientific">Zostera marina</name>
    <name type="common">Eelgrass</name>
    <dbReference type="NCBI Taxonomy" id="29655"/>
    <lineage>
        <taxon>Eukaryota</taxon>
        <taxon>Viridiplantae</taxon>
        <taxon>Streptophyta</taxon>
        <taxon>Embryophyta</taxon>
        <taxon>Tracheophyta</taxon>
        <taxon>Spermatophyta</taxon>
        <taxon>Magnoliopsida</taxon>
        <taxon>Liliopsida</taxon>
        <taxon>Zosteraceae</taxon>
        <taxon>Zostera</taxon>
    </lineage>
</organism>
<proteinExistence type="predicted"/>
<evidence type="ECO:0008006" key="3">
    <source>
        <dbReference type="Google" id="ProtNLM"/>
    </source>
</evidence>
<keyword evidence="2" id="KW-1185">Reference proteome</keyword>
<comment type="caution">
    <text evidence="1">The sequence shown here is derived from an EMBL/GenBank/DDBJ whole genome shotgun (WGS) entry which is preliminary data.</text>
</comment>
<accession>A0A0K9PZP5</accession>
<dbReference type="Proteomes" id="UP000036987">
    <property type="component" value="Unassembled WGS sequence"/>
</dbReference>
<dbReference type="InterPro" id="IPR012677">
    <property type="entry name" value="Nucleotide-bd_a/b_plait_sf"/>
</dbReference>
<dbReference type="Gene3D" id="3.30.70.330">
    <property type="match status" value="1"/>
</dbReference>
<dbReference type="OrthoDB" id="1928326at2759"/>
<reference evidence="2" key="1">
    <citation type="journal article" date="2016" name="Nature">
        <title>The genome of the seagrass Zostera marina reveals angiosperm adaptation to the sea.</title>
        <authorList>
            <person name="Olsen J.L."/>
            <person name="Rouze P."/>
            <person name="Verhelst B."/>
            <person name="Lin Y.-C."/>
            <person name="Bayer T."/>
            <person name="Collen J."/>
            <person name="Dattolo E."/>
            <person name="De Paoli E."/>
            <person name="Dittami S."/>
            <person name="Maumus F."/>
            <person name="Michel G."/>
            <person name="Kersting A."/>
            <person name="Lauritano C."/>
            <person name="Lohaus R."/>
            <person name="Toepel M."/>
            <person name="Tonon T."/>
            <person name="Vanneste K."/>
            <person name="Amirebrahimi M."/>
            <person name="Brakel J."/>
            <person name="Bostroem C."/>
            <person name="Chovatia M."/>
            <person name="Grimwood J."/>
            <person name="Jenkins J.W."/>
            <person name="Jueterbock A."/>
            <person name="Mraz A."/>
            <person name="Stam W.T."/>
            <person name="Tice H."/>
            <person name="Bornberg-Bauer E."/>
            <person name="Green P.J."/>
            <person name="Pearson G.A."/>
            <person name="Procaccini G."/>
            <person name="Duarte C.M."/>
            <person name="Schmutz J."/>
            <person name="Reusch T.B.H."/>
            <person name="Van de Peer Y."/>
        </authorList>
    </citation>
    <scope>NUCLEOTIDE SEQUENCE [LARGE SCALE GENOMIC DNA]</scope>
    <source>
        <strain evidence="2">cv. Finnish</strain>
    </source>
</reference>
<dbReference type="EMBL" id="LFYR01000543">
    <property type="protein sequence ID" value="KMZ73702.1"/>
    <property type="molecule type" value="Genomic_DNA"/>
</dbReference>